<dbReference type="PANTHER" id="PTHR11138:SF5">
    <property type="entry name" value="METHIONYL-TRNA FORMYLTRANSFERASE, MITOCHONDRIAL"/>
    <property type="match status" value="1"/>
</dbReference>
<dbReference type="HOGENOM" id="CLU_798982_0_0_12"/>
<dbReference type="AlphaFoldDB" id="V5WIE4"/>
<protein>
    <recommendedName>
        <fullName evidence="1">Formyl transferase N-terminal domain-containing protein</fullName>
    </recommendedName>
</protein>
<dbReference type="Pfam" id="PF00551">
    <property type="entry name" value="Formyl_trans_N"/>
    <property type="match status" value="1"/>
</dbReference>
<dbReference type="GO" id="GO:0004479">
    <property type="term" value="F:methionyl-tRNA formyltransferase activity"/>
    <property type="evidence" value="ECO:0007669"/>
    <property type="project" value="TreeGrafter"/>
</dbReference>
<dbReference type="EMBL" id="CP006939">
    <property type="protein sequence ID" value="AHC15587.1"/>
    <property type="molecule type" value="Genomic_DNA"/>
</dbReference>
<evidence type="ECO:0000313" key="2">
    <source>
        <dbReference type="EMBL" id="AHC15587.1"/>
    </source>
</evidence>
<dbReference type="eggNOG" id="COG0223">
    <property type="taxonomic scope" value="Bacteria"/>
</dbReference>
<dbReference type="PANTHER" id="PTHR11138">
    <property type="entry name" value="METHIONYL-TRNA FORMYLTRANSFERASE"/>
    <property type="match status" value="1"/>
</dbReference>
<dbReference type="SUPFAM" id="SSF53328">
    <property type="entry name" value="Formyltransferase"/>
    <property type="match status" value="1"/>
</dbReference>
<reference evidence="2 3" key="1">
    <citation type="journal article" date="2015" name="Stand. Genomic Sci.">
        <title>Complete genome sequence and description of Salinispira pacifica gen. nov., sp. nov., a novel spirochaete isolated form a hypersaline microbial mat.</title>
        <authorList>
            <person name="Ben Hania W."/>
            <person name="Joseph M."/>
            <person name="Schumann P."/>
            <person name="Bunk B."/>
            <person name="Fiebig A."/>
            <person name="Sproer C."/>
            <person name="Klenk H.P."/>
            <person name="Fardeau M.L."/>
            <person name="Spring S."/>
        </authorList>
    </citation>
    <scope>NUCLEOTIDE SEQUENCE [LARGE SCALE GENOMIC DNA]</scope>
    <source>
        <strain evidence="2 3">L21-RPul-D2</strain>
    </source>
</reference>
<evidence type="ECO:0000259" key="1">
    <source>
        <dbReference type="Pfam" id="PF00551"/>
    </source>
</evidence>
<dbReference type="Gene3D" id="3.40.50.12230">
    <property type="match status" value="1"/>
</dbReference>
<dbReference type="GO" id="GO:0005829">
    <property type="term" value="C:cytosol"/>
    <property type="evidence" value="ECO:0007669"/>
    <property type="project" value="TreeGrafter"/>
</dbReference>
<dbReference type="Proteomes" id="UP000018680">
    <property type="component" value="Chromosome"/>
</dbReference>
<proteinExistence type="predicted"/>
<dbReference type="InterPro" id="IPR036477">
    <property type="entry name" value="Formyl_transf_N_sf"/>
</dbReference>
<dbReference type="KEGG" id="slr:L21SP2_2224"/>
<accession>V5WIE4</accession>
<gene>
    <name evidence="2" type="ORF">L21SP2_2224</name>
</gene>
<evidence type="ECO:0000313" key="3">
    <source>
        <dbReference type="Proteomes" id="UP000018680"/>
    </source>
</evidence>
<dbReference type="InterPro" id="IPR002376">
    <property type="entry name" value="Formyl_transf_N"/>
</dbReference>
<organism evidence="2 3">
    <name type="scientific">Salinispira pacifica</name>
    <dbReference type="NCBI Taxonomy" id="1307761"/>
    <lineage>
        <taxon>Bacteria</taxon>
        <taxon>Pseudomonadati</taxon>
        <taxon>Spirochaetota</taxon>
        <taxon>Spirochaetia</taxon>
        <taxon>Spirochaetales</taxon>
        <taxon>Spirochaetaceae</taxon>
        <taxon>Salinispira</taxon>
    </lineage>
</organism>
<feature type="domain" description="Formyl transferase N-terminal" evidence="1">
    <location>
        <begin position="108"/>
        <end position="193"/>
    </location>
</feature>
<name>V5WIE4_9SPIO</name>
<sequence>MQNMAATPRQREKVCVFIGSHRPASRRDSGADLVRALINQGVKVEGLYVRPGDRLNHQRFKGCRIHHIPAILRQPRKKILKSFSDPDRNAGWQEWLETFRRENYSLGVVYFGSWLPPDLFSAPRLGFINFHPGPLPALRGFEAETWAILSDMQSFYGTVHRVSEQYDAGEIIWRTPAVSIRRRETPASLLNRTCYAGIRHIKSLVKLMHRGEVLPVSQEMMNGVHASIQLARTRAHINWTEDSLAGIDRKNRAFNGQYIPVPLTLEFQGERRIIRNVLILKGRFGGGLGEHVGEYGKRGSFQGMPVFQALDGQVVLDLMPPGASKPDRASVFASYDDQIEDEALFRE</sequence>
<dbReference type="STRING" id="1307761.L21SP2_2224"/>
<keyword evidence="3" id="KW-1185">Reference proteome</keyword>